<evidence type="ECO:0000256" key="4">
    <source>
        <dbReference type="ARBA" id="ARBA00022771"/>
    </source>
</evidence>
<dbReference type="InParanoid" id="E9GNV4"/>
<dbReference type="FunFam" id="3.40.50.300:FF:004282">
    <property type="entry name" value="Uncharacterized protein"/>
    <property type="match status" value="1"/>
</dbReference>
<reference evidence="10 11" key="1">
    <citation type="journal article" date="2011" name="Science">
        <title>The ecoresponsive genome of Daphnia pulex.</title>
        <authorList>
            <person name="Colbourne J.K."/>
            <person name="Pfrender M.E."/>
            <person name="Gilbert D."/>
            <person name="Thomas W.K."/>
            <person name="Tucker A."/>
            <person name="Oakley T.H."/>
            <person name="Tokishita S."/>
            <person name="Aerts A."/>
            <person name="Arnold G.J."/>
            <person name="Basu M.K."/>
            <person name="Bauer D.J."/>
            <person name="Caceres C.E."/>
            <person name="Carmel L."/>
            <person name="Casola C."/>
            <person name="Choi J.H."/>
            <person name="Detter J.C."/>
            <person name="Dong Q."/>
            <person name="Dusheyko S."/>
            <person name="Eads B.D."/>
            <person name="Frohlich T."/>
            <person name="Geiler-Samerotte K.A."/>
            <person name="Gerlach D."/>
            <person name="Hatcher P."/>
            <person name="Jogdeo S."/>
            <person name="Krijgsveld J."/>
            <person name="Kriventseva E.V."/>
            <person name="Kultz D."/>
            <person name="Laforsch C."/>
            <person name="Lindquist E."/>
            <person name="Lopez J."/>
            <person name="Manak J.R."/>
            <person name="Muller J."/>
            <person name="Pangilinan J."/>
            <person name="Patwardhan R.P."/>
            <person name="Pitluck S."/>
            <person name="Pritham E.J."/>
            <person name="Rechtsteiner A."/>
            <person name="Rho M."/>
            <person name="Rogozin I.B."/>
            <person name="Sakarya O."/>
            <person name="Salamov A."/>
            <person name="Schaack S."/>
            <person name="Shapiro H."/>
            <person name="Shiga Y."/>
            <person name="Skalitzky C."/>
            <person name="Smith Z."/>
            <person name="Souvorov A."/>
            <person name="Sung W."/>
            <person name="Tang Z."/>
            <person name="Tsuchiya D."/>
            <person name="Tu H."/>
            <person name="Vos H."/>
            <person name="Wang M."/>
            <person name="Wolf Y.I."/>
            <person name="Yamagata H."/>
            <person name="Yamada T."/>
            <person name="Ye Y."/>
            <person name="Shaw J.R."/>
            <person name="Andrews J."/>
            <person name="Crease T.J."/>
            <person name="Tang H."/>
            <person name="Lucas S.M."/>
            <person name="Robertson H.M."/>
            <person name="Bork P."/>
            <person name="Koonin E.V."/>
            <person name="Zdobnov E.M."/>
            <person name="Grigoriev I.V."/>
            <person name="Lynch M."/>
            <person name="Boore J.L."/>
        </authorList>
    </citation>
    <scope>NUCLEOTIDE SEQUENCE [LARGE SCALE GENOMIC DNA]</scope>
</reference>
<dbReference type="Gene3D" id="3.40.50.300">
    <property type="entry name" value="P-loop containing nucleotide triphosphate hydrolases"/>
    <property type="match status" value="1"/>
</dbReference>
<evidence type="ECO:0000256" key="7">
    <source>
        <dbReference type="SAM" id="Coils"/>
    </source>
</evidence>
<dbReference type="KEGG" id="dpx:DAPPUDRAFT_104939"/>
<gene>
    <name evidence="10" type="ORF">DAPPUDRAFT_104939</name>
</gene>
<accession>E9GNV4</accession>
<evidence type="ECO:0000313" key="11">
    <source>
        <dbReference type="Proteomes" id="UP000000305"/>
    </source>
</evidence>
<dbReference type="PANTHER" id="PTHR22605">
    <property type="entry name" value="RZ-TYPE DOMAIN-CONTAINING PROTEIN"/>
    <property type="match status" value="1"/>
</dbReference>
<keyword evidence="11" id="KW-1185">Reference proteome</keyword>
<keyword evidence="5" id="KW-0862">Zinc</keyword>
<protein>
    <recommendedName>
        <fullName evidence="9">RZ-type domain-containing protein</fullName>
    </recommendedName>
</protein>
<evidence type="ECO:0000256" key="8">
    <source>
        <dbReference type="SAM" id="MobiDB-lite"/>
    </source>
</evidence>
<dbReference type="GO" id="GO:0005737">
    <property type="term" value="C:cytoplasm"/>
    <property type="evidence" value="ECO:0007669"/>
    <property type="project" value="UniProtKB-SubCell"/>
</dbReference>
<dbReference type="eggNOG" id="ENOG502QQ65">
    <property type="taxonomic scope" value="Eukaryota"/>
</dbReference>
<feature type="domain" description="RZ-type" evidence="9">
    <location>
        <begin position="3925"/>
        <end position="3968"/>
    </location>
</feature>
<dbReference type="GO" id="GO:0002376">
    <property type="term" value="P:immune system process"/>
    <property type="evidence" value="ECO:0007669"/>
    <property type="project" value="UniProtKB-KW"/>
</dbReference>
<comment type="subcellular location">
    <subcellularLocation>
        <location evidence="1">Cytoplasm</location>
    </subcellularLocation>
</comment>
<dbReference type="Proteomes" id="UP000000305">
    <property type="component" value="Unassembled WGS sequence"/>
</dbReference>
<keyword evidence="7" id="KW-0175">Coiled coil</keyword>
<dbReference type="InterPro" id="IPR027417">
    <property type="entry name" value="P-loop_NTPase"/>
</dbReference>
<keyword evidence="3" id="KW-0479">Metal-binding</keyword>
<proteinExistence type="predicted"/>
<dbReference type="SUPFAM" id="SSF52540">
    <property type="entry name" value="P-loop containing nucleoside triphosphate hydrolases"/>
    <property type="match status" value="1"/>
</dbReference>
<feature type="compositionally biased region" description="Basic and acidic residues" evidence="8">
    <location>
        <begin position="1"/>
        <end position="15"/>
    </location>
</feature>
<name>E9GNV4_DAPPU</name>
<evidence type="ECO:0000256" key="1">
    <source>
        <dbReference type="ARBA" id="ARBA00004496"/>
    </source>
</evidence>
<dbReference type="OrthoDB" id="2423195at2759"/>
<dbReference type="InterPro" id="IPR031248">
    <property type="entry name" value="RNF213"/>
</dbReference>
<organism evidence="10 11">
    <name type="scientific">Daphnia pulex</name>
    <name type="common">Water flea</name>
    <dbReference type="NCBI Taxonomy" id="6669"/>
    <lineage>
        <taxon>Eukaryota</taxon>
        <taxon>Metazoa</taxon>
        <taxon>Ecdysozoa</taxon>
        <taxon>Arthropoda</taxon>
        <taxon>Crustacea</taxon>
        <taxon>Branchiopoda</taxon>
        <taxon>Diplostraca</taxon>
        <taxon>Cladocera</taxon>
        <taxon>Anomopoda</taxon>
        <taxon>Daphniidae</taxon>
        <taxon>Daphnia</taxon>
    </lineage>
</organism>
<dbReference type="GO" id="GO:0004842">
    <property type="term" value="F:ubiquitin-protein transferase activity"/>
    <property type="evidence" value="ECO:0007669"/>
    <property type="project" value="InterPro"/>
</dbReference>
<evidence type="ECO:0000256" key="3">
    <source>
        <dbReference type="ARBA" id="ARBA00022723"/>
    </source>
</evidence>
<evidence type="ECO:0000256" key="6">
    <source>
        <dbReference type="ARBA" id="ARBA00022859"/>
    </source>
</evidence>
<evidence type="ECO:0000256" key="2">
    <source>
        <dbReference type="ARBA" id="ARBA00022490"/>
    </source>
</evidence>
<dbReference type="InterPro" id="IPR046439">
    <property type="entry name" value="ZF_RZ_dom"/>
</dbReference>
<dbReference type="PANTHER" id="PTHR22605:SF16">
    <property type="entry name" value="E3 UBIQUITIN-PROTEIN LIGASE RNF213"/>
    <property type="match status" value="1"/>
</dbReference>
<keyword evidence="2" id="KW-0963">Cytoplasm</keyword>
<feature type="coiled-coil region" evidence="7">
    <location>
        <begin position="1388"/>
        <end position="1422"/>
    </location>
</feature>
<sequence length="4483" mass="507883">MGGGEKRRPENDGKSGQEAPTITDDRELYNSPKPKKIQKVEEDDTFYPHEGCIKIKIEVDNQLESNAKASESKTKHDEEDNILIKDDRNSCCHSPEIKNVKNVNIKIEIGVEDRDSSSVPTTSDNAVEKEMNFNRNPSLPADDIELIDLTEDPADLITIDSETDDDVSEIGRKGFEEPAINVLEKRASIKVETEELSPTFDGIEIDEETESNLNHVVLVKVEEPALAATVFVAAPDTDDDVSEIGRERFEEPASSLLEGRASIKVETEELSPTFDGVEIEVETDSNVNNVLVEESSALTATVYIAAPLIENHNLEIIGEDKHLGEWAHPQGKFESVIEINADLRIFKGIIPVPSQIRSTFKFVHTTTDDNTIEYEGDGQRDNRTDELLPDTWHFFIFKTKSNRSVISKFLRNLKTFNQKSEPREKIAFEFFNIVFNHTCENLLPDWNRAFDFLVDSVQKITTTAGTCSSDGFRQFLDEWIQKPELQVNFDLLILLLIGVYKMDIYSPKLKDVLELKSKEFSKYLHNFITNVKFNHQDFNSILEKIAIRAGREFWWILFRINRHSAAIKRYQRKDLFQSILKSLEEIPEVLLDNSESAARVVDFIIQWNDIDELYFHLRPILTKSPKYKQLLDPLLLKHLLIHKTSIEDLRRILRSDFMSDAHQTFLPKEIAGVNNGGEKEKIVFDESIKFIFNQSISNLVKLACCTPIYMLPVVVPVVEEIACLKLKETSNFNKDDYRFFAELEESGLKNFPQTKKLIESKVLDMAAKHVKLGFFQDVPSLKLILLGLAQREDTPFLVCPSIADLQNAMSKLPRKFFQNLHLILKKPGACVDKVLKPFRKGDTKDIVEKLENHFDQLEEILNKIQSRTIPMIEFAILQDPQVLDCLKGVGFTERKQADFRQEVQELRGRRKLFVLLYSRFARLNVVTTREAESDEHLEDGEEDVIASETIQILHPLEWEEGYLKAVDSARSSLTLKEALDLSLPMQMTDAQWLFEIRECSLFMNKVWKPMVKDLRGIKGCVVFMDVMDSTVSERYPLSKEDFHVLVCECASEWKDLARTVAEGTASFKQMEEIIMISPDPDVLSRKHLHGLVIEGVPVAYRNFKTLQELRHFISPFVTALRFFTIRERGPIENMYHFVQSYLLNQWETTTLAQITEKGILRILQEDLNIDSERPETREAMQFVSSLVTDGNSSPLIEWLREKNENDMEAMGKILQGTLLVAYGQLQTLRTRIAPFLQKEFKTYRDLLKVVRVSEERFAQRLSGRVQPIDCKWLANMLPEIQAAVRASIISPSEDAKEKLAKLRTVVIDPQSESYSIEIRLEPTGSLSMEELKQAFQLLDMAVDISVADGSHNTEDLVGRTRRNVGQIEQLSEVFGLLFASGCISYTFRKRIVIELADLEKEIDGLNAKLAEWNQRWKEIEEMSLLALFSRGYLLQLADLIGRNQIEDVLSILKILLPSAAVKMETLVNQLVQEAPRISDTTGWLSTAQLFQILRDLHRLIEAVFHERSHDLALPAFLISYGRTLKSHFIDKSVVILNVSRELLVGSALAAYISLTRQPLEPSRILFVTTNTDKLEVERFMKLWSVANVQKDFFIIVHVERLTVAGASAVRDGVDRVLPERRTKLLLLAQHHHRVQSTKSLGARLGLISDRLLEINFTTDQLRQCFSSLLPNAANLHFFTSKLPGCGKSQQAMQKASNLVPTPDYYRICVRIGSVEELLASLKKIENLSSQSRKRFAYLHLDIAHSVSLEFNDILISLLIHGALYDPKKAKLGFWLISPQTSIALEFASPFGVNEFPIIAYLGKHKICECERSLFTYDLAEMPLVVGQPIFINRSNALVAAGKFLRLKEDGQGGLNAWDNICLVPETISVQPFPEELTFDLLVAAFQHPENRTAPTFTALNAMASFLYRHISAMIHSMWFNGSAVHLFEREDLARVFKLNVFNMLLKVANDSIARCWSMVNHGKKLAEMDWTNRQRAMFLLGLDEHGLVTGMNIVGRDADALKNMFHTCLLPILQQQCLRFQELRGCRNLMENPEGTEVILNAMRSLLLLDGTTTSISKVHQMDSHPKNTPASQRLLELTGKEQGYVLTGDNITKMMFALYRIRCGLPVVAFGEAGVGKSALFRFLIETLLGHTFEVFNVNSGTSIQHVKESIECAVTIVMMNPEAQVFLFFDEMNTADPPVIAFFKELMLDRHCHGTVLPKNLHLMGAANPYRFLQEADKEAAVGLAFRFAQTTQDGNGASARTTGDLVYRVNELPIAFYDHIYDFGHLCSEAEDTYIDEICQHGLPLSIFFPACVTWFSGLIQKSHRVARALSVDPESAVSLRDATRAVQLFRWFCQSPAGQKLSQIDVAKASDLTIYLVYAFRFRNRKIFLENVFGKNQTAFKNMTEVSRIIAQMLYEQAHGASIGSGAIALNDALCENLFALYVCVLNGIFLIIVGRPGSSKSLSVEILKLVLSPGNHTLRHSLGDLPAITELYFQCSPLSTSSGFKALFESAQRLSVDPKTMLAMVVLDELGLADMSPEKPIKVLHAELERQSVLTSGEKQQSPYSVVALSNWVVDAAQVNRGILILRTQADKKDLLGSAQQLADSLIAKYVKESKRKRIRCMLTESLTSIVNTYEELDKREDIGGGHFFSMRDFFFCVKNFVCSVFESANRMDDFRELNISQHFLIQSVIRNFGGHEKARNLVRNCMADYLRMNVMTIPITSPLDLIVSNIQDSSKPLSIHIARHLMILNRSLIGLQLLNRHVKSKLENGMSWNVLFGSCFPGDLQVTAVTRKLRQVEQAIRTGGVLILCHADQLFESLYMVLNQQYWAQGEVTMTQIALGPSIRAIALPSGPFRIIALQDTDVALNRELMSPAILSRFEKHELRPSHLLDDAGQTWLHGVESHSVWLAVPEAIKRQKLISGYHEESFASLALHLQDRGIPMEVEQDEEEDPNSANTIWMRAVNPMAMIKLERDSITRHPELQGVCRRYRHSFVLESLDDALQNIKSKRIVVMTNTLRHLEIKPIDSSRFNHAVIQLFDVQTELELVRQLESISDEDLSDPDFCLLVQYDAVTGPIEQFQLAKYEVEQRFEKTECRVIFIVHVDPRPAGIHWVFSFGDSWDYCFVDEVVQSGPADQHKISLRDLVQSPSDQLLSSFIEKMSIDSFKSLLLEMLGPVLQTSLASLRLSLGQFYSGVRTALGLQGNQLLIELLKGEPNVNYLQLMKNQITWNVVDAVNDPSFDSSSSLTEGLWGVFKHKISNPLAHLLLVSDVWRISDQSSTKLWCDFVNANYPDRLMSLNSSDSLVQMPIGFRTCTQPFGRLLASFDTHLNGPLQWLLDRVSKSEDAKSQEIKEAYFLDWFLLRIPPHLHHCLKKVPLSKMSYIVDNMFEDPKNFFIEWEQREADVVAGLELVSIASFAKADVIDGDIWGSATGRMRNWTFFTEAATRLSLASLASSDTLNSQGKFMQAVSSIEVSPALSSLLDRVDDLPQVWLGLRIMKCVLLFDPESKIKLPDLQVSTPKRLFEKLTELVVTSIIRPRVATGNEARRFVRQADLYALLKSMSTCDSPKELAKILRECPTNNSIVLVEENVANAGRCSSCTHPLIAEEGEIQFLHLMEPSTETIELLFQDHQKFMFFFERVAELFIQQHKNNPHDIRDFLQFLLSSDSRLRVSWRFLTVIIRTVLSTRSGVRIIDELLLAIRCNWITREMNVNVQSFLRALIACADQDVWKKRNQEPSEDVIQAAMTGDWTVNRILKLALVRQQLAVNAGGAEMAIIKWSRWRKNQTDQSVTDALLFFILRFTSGEGDQTRLSNMLRHPRIAKDLSHHKFISDYIATLSPLSLGFPLQSADFTANPFQERLMSGSLLDVFAFQHYPILLEFQPDWAPFIARMAYHANDVFVTKKLCFLRVMTTNLVASAEFLLPGVDNHPYLPSFTLEPTRWYLCSCGTLNCVGNCGRPMATSTCVNCRVALGHNHVVRAGVRSATVRDFQSPHGFHVTRAPALMATFFVRSCSPIVTRFALLLNSLALMNAALNPRTTPEAISQFLLTLPLTERKENEDRRSFIQLLSNHIVVHLDLLCQLLVTSRPQLSMTDKFRIGHLLLHKLLDSIDGSFTANAANYASGPRAREDFENGLSRLLIQQTNLDVELENIAGPSKAFHQSLLKNETSYWAYARRVFADRQSVQLELARNGLLRLNFPFLNFLLDDDNGMRKLNALQYLGEAMRFVALVRTVLLGEITLEEANRMTIAQGLEKITEIVSQKTILLDRGRPVTTRDHVIHLFDGFKQLWDRFSQLENAEKKTFLDYFECQQVDVNVRPKTVLDETAPVILICAGSELPETTFSCQLLSHAVEAASSIALTDFIQPLCRAGSGRVRISCSSAAALADFDESLYAHVPTEEVDRFIRDHVIDRLTLQLAESFAVAAVLGSAGSTIAEDLALDVIPEFVFKDDMESGNYLIFCGAFLAIRYSDETQLDKSYVHSLNDLFNRLQVELRSSIV</sequence>
<keyword evidence="4" id="KW-0863">Zinc-finger</keyword>
<feature type="region of interest" description="Disordered" evidence="8">
    <location>
        <begin position="1"/>
        <end position="44"/>
    </location>
</feature>
<dbReference type="GO" id="GO:0016887">
    <property type="term" value="F:ATP hydrolysis activity"/>
    <property type="evidence" value="ECO:0007669"/>
    <property type="project" value="InterPro"/>
</dbReference>
<dbReference type="Pfam" id="PF20173">
    <property type="entry name" value="ZnF_RZ-type"/>
    <property type="match status" value="1"/>
</dbReference>
<evidence type="ECO:0000259" key="9">
    <source>
        <dbReference type="Pfam" id="PF20173"/>
    </source>
</evidence>
<dbReference type="HOGENOM" id="CLU_223796_0_0_1"/>
<keyword evidence="6" id="KW-0391">Immunity</keyword>
<dbReference type="GO" id="GO:0008270">
    <property type="term" value="F:zinc ion binding"/>
    <property type="evidence" value="ECO:0007669"/>
    <property type="project" value="UniProtKB-KW"/>
</dbReference>
<dbReference type="PhylomeDB" id="E9GNV4"/>
<evidence type="ECO:0000313" key="10">
    <source>
        <dbReference type="EMBL" id="EFX78883.1"/>
    </source>
</evidence>
<evidence type="ECO:0000256" key="5">
    <source>
        <dbReference type="ARBA" id="ARBA00022833"/>
    </source>
</evidence>
<dbReference type="EMBL" id="GL732555">
    <property type="protein sequence ID" value="EFX78883.1"/>
    <property type="molecule type" value="Genomic_DNA"/>
</dbReference>